<sequence>MRQRNFLLWPGRGQLGSLVQRSTGAVGLFPSRTRSSYAYGPYTNDFRGLAPYPLTTVGPLSSHCAFRVRDLAHRAGDKPTYTRVRGIASRSISMGRLSLWPIHPAKGIWKTTTAAPSYVTFDLLTVRAEDRLAKAGTRVEGDRYRREHLPSGQQSGSQCLEFLVSTASKRHFRSFGIQSRFTLPRQTKLEPQACSFGNRGKKCVESANAEGGQNGASELGAGDYPICETLPQKIRPFDALEGNERN</sequence>
<accession>A0ABD1YAC3</accession>
<evidence type="ECO:0000313" key="1">
    <source>
        <dbReference type="EMBL" id="KAL2623713.1"/>
    </source>
</evidence>
<dbReference type="Proteomes" id="UP001605036">
    <property type="component" value="Unassembled WGS sequence"/>
</dbReference>
<keyword evidence="2" id="KW-1185">Reference proteome</keyword>
<organism evidence="1 2">
    <name type="scientific">Riccia fluitans</name>
    <dbReference type="NCBI Taxonomy" id="41844"/>
    <lineage>
        <taxon>Eukaryota</taxon>
        <taxon>Viridiplantae</taxon>
        <taxon>Streptophyta</taxon>
        <taxon>Embryophyta</taxon>
        <taxon>Marchantiophyta</taxon>
        <taxon>Marchantiopsida</taxon>
        <taxon>Marchantiidae</taxon>
        <taxon>Marchantiales</taxon>
        <taxon>Ricciaceae</taxon>
        <taxon>Riccia</taxon>
    </lineage>
</organism>
<proteinExistence type="predicted"/>
<name>A0ABD1YAC3_9MARC</name>
<evidence type="ECO:0000313" key="2">
    <source>
        <dbReference type="Proteomes" id="UP001605036"/>
    </source>
</evidence>
<gene>
    <name evidence="1" type="ORF">R1flu_003918</name>
</gene>
<reference evidence="1 2" key="1">
    <citation type="submission" date="2024-09" db="EMBL/GenBank/DDBJ databases">
        <title>Chromosome-scale assembly of Riccia fluitans.</title>
        <authorList>
            <person name="Paukszto L."/>
            <person name="Sawicki J."/>
            <person name="Karawczyk K."/>
            <person name="Piernik-Szablinska J."/>
            <person name="Szczecinska M."/>
            <person name="Mazdziarz M."/>
        </authorList>
    </citation>
    <scope>NUCLEOTIDE SEQUENCE [LARGE SCALE GENOMIC DNA]</scope>
    <source>
        <strain evidence="1">Rf_01</strain>
        <tissue evidence="1">Aerial parts of the thallus</tissue>
    </source>
</reference>
<protein>
    <submittedName>
        <fullName evidence="1">Uncharacterized protein</fullName>
    </submittedName>
</protein>
<dbReference type="EMBL" id="JBHFFA010000006">
    <property type="protein sequence ID" value="KAL2623713.1"/>
    <property type="molecule type" value="Genomic_DNA"/>
</dbReference>
<comment type="caution">
    <text evidence="1">The sequence shown here is derived from an EMBL/GenBank/DDBJ whole genome shotgun (WGS) entry which is preliminary data.</text>
</comment>
<dbReference type="AlphaFoldDB" id="A0ABD1YAC3"/>